<dbReference type="EMBL" id="JAEQMY010000003">
    <property type="protein sequence ID" value="MBL0402965.1"/>
    <property type="molecule type" value="Genomic_DNA"/>
</dbReference>
<dbReference type="AlphaFoldDB" id="A0A936ZC31"/>
<comment type="caution">
    <text evidence="2">The sequence shown here is derived from an EMBL/GenBank/DDBJ whole genome shotgun (WGS) entry which is preliminary data.</text>
</comment>
<evidence type="ECO:0000313" key="2">
    <source>
        <dbReference type="EMBL" id="MBL0402965.1"/>
    </source>
</evidence>
<protein>
    <recommendedName>
        <fullName evidence="4">Lipoprotein</fullName>
    </recommendedName>
</protein>
<keyword evidence="3" id="KW-1185">Reference proteome</keyword>
<gene>
    <name evidence="2" type="ORF">JKG68_03185</name>
</gene>
<dbReference type="RefSeq" id="WP_202055800.1">
    <property type="nucleotide sequence ID" value="NZ_JAEQMY010000003.1"/>
</dbReference>
<evidence type="ECO:0008006" key="4">
    <source>
        <dbReference type="Google" id="ProtNLM"/>
    </source>
</evidence>
<name>A0A936ZC31_9HYPH</name>
<proteinExistence type="predicted"/>
<dbReference type="Proteomes" id="UP000605848">
    <property type="component" value="Unassembled WGS sequence"/>
</dbReference>
<evidence type="ECO:0000313" key="3">
    <source>
        <dbReference type="Proteomes" id="UP000605848"/>
    </source>
</evidence>
<feature type="region of interest" description="Disordered" evidence="1">
    <location>
        <begin position="67"/>
        <end position="100"/>
    </location>
</feature>
<evidence type="ECO:0000256" key="1">
    <source>
        <dbReference type="SAM" id="MobiDB-lite"/>
    </source>
</evidence>
<accession>A0A936ZC31</accession>
<dbReference type="PROSITE" id="PS51257">
    <property type="entry name" value="PROKAR_LIPOPROTEIN"/>
    <property type="match status" value="1"/>
</dbReference>
<sequence length="100" mass="10475">MLKSLNRPAFLAVLAMGLGGCVAGAGVSTWSYRSEPGFQTERVAESRIYGDPVRGIGSRSCTSVVTRQAEPTGRIASSETTACEPGSAAQSNGQRNERLP</sequence>
<reference evidence="2" key="1">
    <citation type="submission" date="2021-01" db="EMBL/GenBank/DDBJ databases">
        <title>Microvirga sp.</title>
        <authorList>
            <person name="Kim M.K."/>
        </authorList>
    </citation>
    <scope>NUCLEOTIDE SEQUENCE</scope>
    <source>
        <strain evidence="2">5420S-16</strain>
    </source>
</reference>
<organism evidence="2 3">
    <name type="scientific">Microvirga aerilata</name>
    <dbReference type="NCBI Taxonomy" id="670292"/>
    <lineage>
        <taxon>Bacteria</taxon>
        <taxon>Pseudomonadati</taxon>
        <taxon>Pseudomonadota</taxon>
        <taxon>Alphaproteobacteria</taxon>
        <taxon>Hyphomicrobiales</taxon>
        <taxon>Methylobacteriaceae</taxon>
        <taxon>Microvirga</taxon>
    </lineage>
</organism>